<accession>A0A642UEA2</accession>
<dbReference type="SMART" id="SM00248">
    <property type="entry name" value="ANK"/>
    <property type="match status" value="6"/>
</dbReference>
<name>A0A642UEA2_9ASCO</name>
<organism evidence="9 10">
    <name type="scientific">Trichomonascus ciferrii</name>
    <dbReference type="NCBI Taxonomy" id="44093"/>
    <lineage>
        <taxon>Eukaryota</taxon>
        <taxon>Fungi</taxon>
        <taxon>Dikarya</taxon>
        <taxon>Ascomycota</taxon>
        <taxon>Saccharomycotina</taxon>
        <taxon>Dipodascomycetes</taxon>
        <taxon>Dipodascales</taxon>
        <taxon>Trichomonascaceae</taxon>
        <taxon>Trichomonascus</taxon>
        <taxon>Trichomonascus ciferrii complex</taxon>
    </lineage>
</organism>
<evidence type="ECO:0000256" key="2">
    <source>
        <dbReference type="ARBA" id="ARBA00022737"/>
    </source>
</evidence>
<dbReference type="InterPro" id="IPR017946">
    <property type="entry name" value="PLC-like_Pdiesterase_TIM-brl"/>
</dbReference>
<dbReference type="Pfam" id="PF03109">
    <property type="entry name" value="ABC1"/>
    <property type="match status" value="2"/>
</dbReference>
<gene>
    <name evidence="9" type="ORF">TRICI_006726</name>
</gene>
<dbReference type="InterPro" id="IPR044095">
    <property type="entry name" value="ADCK2_dom"/>
</dbReference>
<dbReference type="Pfam" id="PF12796">
    <property type="entry name" value="Ank_2"/>
    <property type="match status" value="1"/>
</dbReference>
<feature type="region of interest" description="Disordered" evidence="5">
    <location>
        <begin position="1499"/>
        <end position="1544"/>
    </location>
</feature>
<feature type="region of interest" description="Disordered" evidence="5">
    <location>
        <begin position="1130"/>
        <end position="1176"/>
    </location>
</feature>
<dbReference type="PROSITE" id="PS50007">
    <property type="entry name" value="PIPLC_X_DOMAIN"/>
    <property type="match status" value="1"/>
</dbReference>
<keyword evidence="10" id="KW-1185">Reference proteome</keyword>
<dbReference type="InterPro" id="IPR000719">
    <property type="entry name" value="Prot_kinase_dom"/>
</dbReference>
<keyword evidence="3 4" id="KW-0040">ANK repeat</keyword>
<evidence type="ECO:0000259" key="6">
    <source>
        <dbReference type="PROSITE" id="PS50011"/>
    </source>
</evidence>
<dbReference type="SUPFAM" id="SSF56112">
    <property type="entry name" value="Protein kinase-like (PK-like)"/>
    <property type="match status" value="1"/>
</dbReference>
<reference evidence="9" key="1">
    <citation type="journal article" date="2019" name="G3 (Bethesda)">
        <title>Genome Assemblies of Two Rare Opportunistic Yeast Pathogens: Diutina rugosa (syn. Candida rugosa) and Trichomonascus ciferrii (syn. Candida ciferrii).</title>
        <authorList>
            <person name="Mixao V."/>
            <person name="Saus E."/>
            <person name="Hansen A.P."/>
            <person name="Lass-Florl C."/>
            <person name="Gabaldon T."/>
        </authorList>
    </citation>
    <scope>NUCLEOTIDE SEQUENCE</scope>
    <source>
        <strain evidence="9">CBS 4856</strain>
    </source>
</reference>
<feature type="repeat" description="ANK" evidence="4">
    <location>
        <begin position="1008"/>
        <end position="1040"/>
    </location>
</feature>
<comment type="similarity">
    <text evidence="1">Belongs to the protein kinase superfamily. ADCK protein kinase family.</text>
</comment>
<dbReference type="InterPro" id="IPR004147">
    <property type="entry name" value="ABC1_dom"/>
</dbReference>
<evidence type="ECO:0000259" key="7">
    <source>
        <dbReference type="PROSITE" id="PS51382"/>
    </source>
</evidence>
<dbReference type="PROSITE" id="PS50297">
    <property type="entry name" value="ANK_REP_REGION"/>
    <property type="match status" value="2"/>
</dbReference>
<dbReference type="PROSITE" id="PS50088">
    <property type="entry name" value="ANK_REPEAT"/>
    <property type="match status" value="3"/>
</dbReference>
<dbReference type="InterPro" id="IPR004331">
    <property type="entry name" value="SPX_dom"/>
</dbReference>
<dbReference type="Pfam" id="PF03009">
    <property type="entry name" value="GDPD"/>
    <property type="match status" value="1"/>
</dbReference>
<evidence type="ECO:0000256" key="3">
    <source>
        <dbReference type="ARBA" id="ARBA00023043"/>
    </source>
</evidence>
<evidence type="ECO:0000256" key="4">
    <source>
        <dbReference type="PROSITE-ProRule" id="PRU00023"/>
    </source>
</evidence>
<dbReference type="Proteomes" id="UP000761534">
    <property type="component" value="Unassembled WGS sequence"/>
</dbReference>
<dbReference type="InterPro" id="IPR030395">
    <property type="entry name" value="GP_PDE_dom"/>
</dbReference>
<dbReference type="VEuPathDB" id="FungiDB:TRICI_006726"/>
<feature type="domain" description="Protein kinase" evidence="6">
    <location>
        <begin position="197"/>
        <end position="602"/>
    </location>
</feature>
<dbReference type="OrthoDB" id="197419at2759"/>
<evidence type="ECO:0000256" key="1">
    <source>
        <dbReference type="ARBA" id="ARBA00009670"/>
    </source>
</evidence>
<dbReference type="Gene3D" id="1.25.40.20">
    <property type="entry name" value="Ankyrin repeat-containing domain"/>
    <property type="match status" value="1"/>
</dbReference>
<dbReference type="PROSITE" id="PS50011">
    <property type="entry name" value="PROTEIN_KINASE_DOM"/>
    <property type="match status" value="1"/>
</dbReference>
<dbReference type="InterPro" id="IPR052402">
    <property type="entry name" value="ADCK_kinase"/>
</dbReference>
<dbReference type="EMBL" id="SWFS01000565">
    <property type="protein sequence ID" value="KAA8897455.1"/>
    <property type="molecule type" value="Genomic_DNA"/>
</dbReference>
<feature type="repeat" description="ANK" evidence="4">
    <location>
        <begin position="1076"/>
        <end position="1108"/>
    </location>
</feature>
<feature type="repeat" description="ANK" evidence="4">
    <location>
        <begin position="1042"/>
        <end position="1074"/>
    </location>
</feature>
<dbReference type="Pfam" id="PF03105">
    <property type="entry name" value="SPX"/>
    <property type="match status" value="1"/>
</dbReference>
<feature type="domain" description="SPX" evidence="7">
    <location>
        <begin position="492"/>
        <end position="716"/>
    </location>
</feature>
<dbReference type="PROSITE" id="PS51704">
    <property type="entry name" value="GP_PDE"/>
    <property type="match status" value="1"/>
</dbReference>
<dbReference type="InterPro" id="IPR036770">
    <property type="entry name" value="Ankyrin_rpt-contain_sf"/>
</dbReference>
<dbReference type="SUPFAM" id="SSF48403">
    <property type="entry name" value="Ankyrin repeat"/>
    <property type="match status" value="1"/>
</dbReference>
<evidence type="ECO:0000256" key="5">
    <source>
        <dbReference type="SAM" id="MobiDB-lite"/>
    </source>
</evidence>
<dbReference type="SUPFAM" id="SSF51695">
    <property type="entry name" value="PLC-like phosphodiesterases"/>
    <property type="match status" value="1"/>
</dbReference>
<dbReference type="InterPro" id="IPR011009">
    <property type="entry name" value="Kinase-like_dom_sf"/>
</dbReference>
<proteinExistence type="inferred from homology"/>
<evidence type="ECO:0000259" key="8">
    <source>
        <dbReference type="PROSITE" id="PS51704"/>
    </source>
</evidence>
<dbReference type="CDD" id="cd13971">
    <property type="entry name" value="ADCK2-like"/>
    <property type="match status" value="1"/>
</dbReference>
<dbReference type="GO" id="GO:0005524">
    <property type="term" value="F:ATP binding"/>
    <property type="evidence" value="ECO:0007669"/>
    <property type="project" value="InterPro"/>
</dbReference>
<dbReference type="GO" id="GO:0005739">
    <property type="term" value="C:mitochondrion"/>
    <property type="evidence" value="ECO:0007669"/>
    <property type="project" value="TreeGrafter"/>
</dbReference>
<dbReference type="Pfam" id="PF25329">
    <property type="entry name" value="C2_GDE1"/>
    <property type="match status" value="1"/>
</dbReference>
<dbReference type="InterPro" id="IPR057506">
    <property type="entry name" value="C2_GPCPD1"/>
</dbReference>
<protein>
    <recommendedName>
        <fullName evidence="11">Glycerophosphodiester phosphodiesterase</fullName>
    </recommendedName>
</protein>
<evidence type="ECO:0000313" key="10">
    <source>
        <dbReference type="Proteomes" id="UP000761534"/>
    </source>
</evidence>
<dbReference type="Gene3D" id="3.20.20.190">
    <property type="entry name" value="Phosphatidylinositol (PI) phosphodiesterase"/>
    <property type="match status" value="1"/>
</dbReference>
<dbReference type="PANTHER" id="PTHR45890:SF1">
    <property type="entry name" value="AARF DOMAIN CONTAINING KINASE 2"/>
    <property type="match status" value="1"/>
</dbReference>
<feature type="domain" description="GP-PDE" evidence="8">
    <location>
        <begin position="1409"/>
        <end position="1766"/>
    </location>
</feature>
<sequence>MAAGGSLAASTAIVDVEGQKNEEIEMLKEEEESSLVPLKSAETTEEGLYEASVQEDKERKRIQQNNTILWTLMYLIGDWIIDPTITCLRFVQLSMMFIPVMISFPVVLFGPRDPLRSNEKRGTILWYRYLTWTMELAGPSFIKLGQWAASRTDIFPEALCTEMSKLHSNSHPHSIQSTKETITRAFNGMDFDDIFEEFVETPLGVGAMGQVYKAKLKSNLVVNHDDSYQRDDGQMMRLTSRVMKSFKGKGPPPPPSDWVVIKVLHPNVKRVVERDITIMNFFANIISWIPTMEWLSLPDEVAMFGHMMRLQLDLRIEADNLLVFRHNFTQKESEISFPKPYVQYCSREVLVEEFVSGVPMTEFLKHSNVDKNHSHLEKEVSDKGLDAFLKMLLLDNFIHSDLHPGNIYIRLYKDTKDPEQPPTNDEAAEITQQLMALKDDKGEWRAKLDDLYDQGYRAQVCFIDTGLVTQLNEVNRRNFLDLFKAISAFDGYRVGELMVERSRTPETAIDADIFALKVERLVYNIKQRTFALGSVKLGDLLFKVLSMVRHHHVRMEGDFITVVLSILLLEGIGRQLDPDLDLFKSSIPVLRQLGAQERKEMFKEDTMSMAKVWVALEVRQFISASIQDTVDNFYNTKNSEYARRLRIVVDRYNPSNTKPEELDHEQLEDLIGVFLELRGQIRKLQWFADVNKRGFVKILKKFDKKVETTTQSSYLHSKIFVLPFANGASLEEMLGVINRYLSELSPYAEAKITKNEFESSTDKLLEPGLELRRVPTNSSTSSLLSENVAEMKSLAMADDAEALAPYLEGDVNQRTYLVVLSKAVTGRAKKCINLVLNYIETLDDKAELNARNIIHRMVINQGRQLFGDEGKEERIHKTVIYPAELPHPSTNPIARRGEEPNESNPEDELQNFIFLLESLRPHQRSAIVACDQYERTPLHYSAQYGLKQMTWVLLDFMKKWGFLIGEVNFDSPVWQDSENETPLQLAVSNEHPKTTGVILDFNTTRVRDESGYLLIAAMRGAVDLLEVLLKHGFDINHADPEANETALFVAAKMNHAKAVQYLIDAGANTEICEKTYGWTPLFVAAVDGYTEVAKILLDGGSNVARTDDSGWTAMEHACLRGHLDLADLLKPPSTENYEPFPSERTSPSYSEDVSDVSPRESSPETVPPSIPKDDPASITTAATAAAMDKPFMQVAKVKSGKEIVSSKTNVHKGMGQKAQHKKPESAPKVEPIKTFGHRYLKDQTMVLLTLGSTDRRYDGPILDLDSVPYSRAYSTKLDTALSLIVSATNCKDEPVVIDLPLPEGQATEPISFYVDDPSNVKLYFDIVPTYSANKKKILGRAVALLPNVYTSIGEKKRSLHQTLTLPIVESETMDVLGKIHFGFLIVEPFTHPNMLFEKSSTYWKSLTTTRVIGHRGLGKNSTSKNSLQLGENTLESFIQAANLGASYVEFDVQLTKDHVPVIYHDFLVGETGMDVPMHALTLEQFLAVSKAQEKDIAMRNNGNGHHHHQNGHRGGGVGSADRGRGPTQLQRRKSSPTPRPRSVSVFEMKAAEAEDNDEYDMMRERMRFTRDYKNKGFKGNYRGHSIQSPFTTLEEVFKNLPPNVGFNIECKYPMLDESEAEDMENLAIELNTWCDTVLKLVYDHGSKRDIIFSSFNPDICLMLSLKQPTFPVLFLTEGGTDYMADVRASSLQEAIRFAKRWDLLGIVSAARPLIQCPRLVNVVKESGLVCVTYGTDNNDPENARLQLKSGVDAVIVDSVLAVRRGLTADQE</sequence>
<dbReference type="InterPro" id="IPR002110">
    <property type="entry name" value="Ankyrin_rpt"/>
</dbReference>
<dbReference type="GO" id="GO:0004672">
    <property type="term" value="F:protein kinase activity"/>
    <property type="evidence" value="ECO:0007669"/>
    <property type="project" value="InterPro"/>
</dbReference>
<dbReference type="PANTHER" id="PTHR45890">
    <property type="entry name" value="AARF DOMAIN CONTAINING KINASE 2 (PREDICTED)"/>
    <property type="match status" value="1"/>
</dbReference>
<evidence type="ECO:0000313" key="9">
    <source>
        <dbReference type="EMBL" id="KAA8897455.1"/>
    </source>
</evidence>
<dbReference type="GO" id="GO:0008081">
    <property type="term" value="F:phosphoric diester hydrolase activity"/>
    <property type="evidence" value="ECO:0007669"/>
    <property type="project" value="InterPro"/>
</dbReference>
<keyword evidence="2" id="KW-0677">Repeat</keyword>
<evidence type="ECO:0008006" key="11">
    <source>
        <dbReference type="Google" id="ProtNLM"/>
    </source>
</evidence>
<dbReference type="GO" id="GO:0006629">
    <property type="term" value="P:lipid metabolic process"/>
    <property type="evidence" value="ECO:0007669"/>
    <property type="project" value="InterPro"/>
</dbReference>
<comment type="caution">
    <text evidence="9">The sequence shown here is derived from an EMBL/GenBank/DDBJ whole genome shotgun (WGS) entry which is preliminary data.</text>
</comment>
<dbReference type="PROSITE" id="PS51382">
    <property type="entry name" value="SPX"/>
    <property type="match status" value="1"/>
</dbReference>